<sequence length="497" mass="54627">MLLASEWTLGERIGQGGYGMVLEARSDQVPNAVAKLVPKGPGAERELLFVDLAGVRNVVPIIDNGEMQDNWVLIMPRAERSLREHITSVQGRLPLAEALAILADIATALSGLQGRVVHRDLKPENVLLLDGKWCLADFGISRYAEASTATDTRKYSMSRPYASPEQWRGIRATSATDIYALGVIGYELLAGNRPFQGPESHDFRDQHLHQNPEPLSGVPLPVVALIDECLYKGPEARPTPSNVLARLKRAAEATPSAGLAQLQQANLAEVNRIRNEERAASEARSEQERKGDLAQSSNRSLIRMMDYLKDSILANAPAAACSENIPKTRPSPEGWVIRLNEARLAFEAPVLLEGHPWGSQPGPAFDVVTYATLRVTAPINHQAYQGRSHSLWYCDAQTAGEYHWYETAFTHQPTLGSGHVPNDPYALYPASDAAEAIGHGLIGGRVQVAWPFTPMSIDAMDEFVDRWAGWLALASQGKLQRPMMMPEKQAQGSWRVR</sequence>
<feature type="coiled-coil region" evidence="8">
    <location>
        <begin position="259"/>
        <end position="290"/>
    </location>
</feature>
<keyword evidence="4 7" id="KW-0547">Nucleotide-binding</keyword>
<dbReference type="PROSITE" id="PS00108">
    <property type="entry name" value="PROTEIN_KINASE_ST"/>
    <property type="match status" value="1"/>
</dbReference>
<dbReference type="EC" id="2.7.11.1" evidence="2"/>
<dbReference type="PANTHER" id="PTHR43671:SF13">
    <property type="entry name" value="SERINE_THREONINE-PROTEIN KINASE NEK2"/>
    <property type="match status" value="1"/>
</dbReference>
<evidence type="ECO:0000256" key="6">
    <source>
        <dbReference type="ARBA" id="ARBA00022840"/>
    </source>
</evidence>
<dbReference type="CDD" id="cd14014">
    <property type="entry name" value="STKc_PknB_like"/>
    <property type="match status" value="1"/>
</dbReference>
<evidence type="ECO:0000256" key="2">
    <source>
        <dbReference type="ARBA" id="ARBA00012513"/>
    </source>
</evidence>
<protein>
    <recommendedName>
        <fullName evidence="2">non-specific serine/threonine protein kinase</fullName>
        <ecNumber evidence="2">2.7.11.1</ecNumber>
    </recommendedName>
</protein>
<evidence type="ECO:0000256" key="5">
    <source>
        <dbReference type="ARBA" id="ARBA00022777"/>
    </source>
</evidence>
<dbReference type="SMART" id="SM00220">
    <property type="entry name" value="S_TKc"/>
    <property type="match status" value="1"/>
</dbReference>
<gene>
    <name evidence="10" type="ORF">AWW66_32040</name>
</gene>
<reference evidence="10 11" key="1">
    <citation type="submission" date="2016-01" db="EMBL/GenBank/DDBJ databases">
        <title>Whole genome sequence and analysis of Micromonospora rosaria DSM 803, which can produce antibacterial substance rosamicin.</title>
        <authorList>
            <person name="Yang H."/>
            <person name="He X."/>
            <person name="Zhu D."/>
        </authorList>
    </citation>
    <scope>NUCLEOTIDE SEQUENCE [LARGE SCALE GENOMIC DNA]</scope>
    <source>
        <strain evidence="10 11">DSM 803</strain>
    </source>
</reference>
<dbReference type="GO" id="GO:0004674">
    <property type="term" value="F:protein serine/threonine kinase activity"/>
    <property type="evidence" value="ECO:0007669"/>
    <property type="project" value="UniProtKB-EC"/>
</dbReference>
<evidence type="ECO:0000256" key="4">
    <source>
        <dbReference type="ARBA" id="ARBA00022741"/>
    </source>
</evidence>
<keyword evidence="3" id="KW-0808">Transferase</keyword>
<dbReference type="SUPFAM" id="SSF56112">
    <property type="entry name" value="Protein kinase-like (PK-like)"/>
    <property type="match status" value="1"/>
</dbReference>
<evidence type="ECO:0000313" key="11">
    <source>
        <dbReference type="Proteomes" id="UP000070620"/>
    </source>
</evidence>
<dbReference type="AlphaFoldDB" id="A0A136PI40"/>
<evidence type="ECO:0000256" key="8">
    <source>
        <dbReference type="SAM" id="Coils"/>
    </source>
</evidence>
<dbReference type="Proteomes" id="UP000070620">
    <property type="component" value="Unassembled WGS sequence"/>
</dbReference>
<feature type="binding site" evidence="7">
    <location>
        <position position="35"/>
    </location>
    <ligand>
        <name>ATP</name>
        <dbReference type="ChEBI" id="CHEBI:30616"/>
    </ligand>
</feature>
<evidence type="ECO:0000313" key="10">
    <source>
        <dbReference type="EMBL" id="KXK58066.1"/>
    </source>
</evidence>
<dbReference type="PANTHER" id="PTHR43671">
    <property type="entry name" value="SERINE/THREONINE-PROTEIN KINASE NEK"/>
    <property type="match status" value="1"/>
</dbReference>
<comment type="similarity">
    <text evidence="1">Belongs to the protein kinase superfamily. NEK Ser/Thr protein kinase family. NIMA subfamily.</text>
</comment>
<feature type="domain" description="Protein kinase" evidence="9">
    <location>
        <begin position="7"/>
        <end position="257"/>
    </location>
</feature>
<keyword evidence="6 7" id="KW-0067">ATP-binding</keyword>
<dbReference type="InterPro" id="IPR017441">
    <property type="entry name" value="Protein_kinase_ATP_BS"/>
</dbReference>
<accession>A0A136PI40</accession>
<dbReference type="Gene3D" id="1.10.510.10">
    <property type="entry name" value="Transferase(Phosphotransferase) domain 1"/>
    <property type="match status" value="1"/>
</dbReference>
<name>A0A136PI40_9ACTN</name>
<dbReference type="PROSITE" id="PS50011">
    <property type="entry name" value="PROTEIN_KINASE_DOM"/>
    <property type="match status" value="1"/>
</dbReference>
<keyword evidence="11" id="KW-1185">Reference proteome</keyword>
<evidence type="ECO:0000256" key="1">
    <source>
        <dbReference type="ARBA" id="ARBA00010886"/>
    </source>
</evidence>
<dbReference type="PROSITE" id="PS00107">
    <property type="entry name" value="PROTEIN_KINASE_ATP"/>
    <property type="match status" value="1"/>
</dbReference>
<evidence type="ECO:0000256" key="7">
    <source>
        <dbReference type="PROSITE-ProRule" id="PRU10141"/>
    </source>
</evidence>
<dbReference type="InterPro" id="IPR011009">
    <property type="entry name" value="Kinase-like_dom_sf"/>
</dbReference>
<organism evidence="10 11">
    <name type="scientific">Micromonospora rosaria</name>
    <dbReference type="NCBI Taxonomy" id="47874"/>
    <lineage>
        <taxon>Bacteria</taxon>
        <taxon>Bacillati</taxon>
        <taxon>Actinomycetota</taxon>
        <taxon>Actinomycetes</taxon>
        <taxon>Micromonosporales</taxon>
        <taxon>Micromonosporaceae</taxon>
        <taxon>Micromonospora</taxon>
    </lineage>
</organism>
<proteinExistence type="inferred from homology"/>
<keyword evidence="5" id="KW-0418">Kinase</keyword>
<evidence type="ECO:0000259" key="9">
    <source>
        <dbReference type="PROSITE" id="PS50011"/>
    </source>
</evidence>
<keyword evidence="8" id="KW-0175">Coiled coil</keyword>
<evidence type="ECO:0000256" key="3">
    <source>
        <dbReference type="ARBA" id="ARBA00022679"/>
    </source>
</evidence>
<dbReference type="InterPro" id="IPR050660">
    <property type="entry name" value="NEK_Ser/Thr_kinase"/>
</dbReference>
<dbReference type="Pfam" id="PF00069">
    <property type="entry name" value="Pkinase"/>
    <property type="match status" value="1"/>
</dbReference>
<dbReference type="InterPro" id="IPR008271">
    <property type="entry name" value="Ser/Thr_kinase_AS"/>
</dbReference>
<dbReference type="EMBL" id="LRQV01000284">
    <property type="protein sequence ID" value="KXK58066.1"/>
    <property type="molecule type" value="Genomic_DNA"/>
</dbReference>
<comment type="caution">
    <text evidence="10">The sequence shown here is derived from an EMBL/GenBank/DDBJ whole genome shotgun (WGS) entry which is preliminary data.</text>
</comment>
<dbReference type="InterPro" id="IPR000719">
    <property type="entry name" value="Prot_kinase_dom"/>
</dbReference>
<dbReference type="GO" id="GO:0005524">
    <property type="term" value="F:ATP binding"/>
    <property type="evidence" value="ECO:0007669"/>
    <property type="project" value="UniProtKB-UniRule"/>
</dbReference>